<comment type="caution">
    <text evidence="3">The sequence shown here is derived from an EMBL/GenBank/DDBJ whole genome shotgun (WGS) entry which is preliminary data.</text>
</comment>
<dbReference type="EMBL" id="MCGN01000008">
    <property type="protein sequence ID" value="ORY94136.1"/>
    <property type="molecule type" value="Genomic_DNA"/>
</dbReference>
<feature type="domain" description="Calcineurin-like phosphoesterase" evidence="2">
    <location>
        <begin position="119"/>
        <end position="293"/>
    </location>
</feature>
<dbReference type="AlphaFoldDB" id="A0A1X2H6N1"/>
<name>A0A1X2H6N1_SYNRA</name>
<dbReference type="InterPro" id="IPR050126">
    <property type="entry name" value="Ap4A_hydrolase"/>
</dbReference>
<dbReference type="CDD" id="cd00144">
    <property type="entry name" value="MPP_PPP_family"/>
    <property type="match status" value="1"/>
</dbReference>
<evidence type="ECO:0000313" key="4">
    <source>
        <dbReference type="Proteomes" id="UP000242180"/>
    </source>
</evidence>
<protein>
    <submittedName>
        <fullName evidence="3">Metallo-dependent phosphatase-like protein</fullName>
    </submittedName>
</protein>
<dbReference type="InterPro" id="IPR004843">
    <property type="entry name" value="Calcineurin-like_PHP"/>
</dbReference>
<dbReference type="GO" id="GO:0000298">
    <property type="term" value="F:endopolyphosphatase activity"/>
    <property type="evidence" value="ECO:0007669"/>
    <property type="project" value="TreeGrafter"/>
</dbReference>
<sequence>MPAVQATPELSAAFAAQPVEQKPGAYYSYYDTNNDETAWARQRRRQRWIWRGIAVAVTVVIAAVIAIVVVFVTRKQNKGQSYYHELSPYANLTRVASLDAYSATSATGNRTAATAERGRVFVVGDIHGCLDEFNALVSKLGYTSNDTLILTGDLIAKGPDSPGVLRRAIELGAKCVRGNHDDKVVRFRTYMNEQHTQELKDTLPEGNVPDPLRPNNYHASIARALTEDEYGYLASCPMVLELPAFQAYVVHAGLDPGHDINAQDPYFVMNMRTLNDGMPSADKQGTLWADVWNQKQEQVNATEARKVYFGHAASHGLDLRKYSFALDTGCVYGRQLTAMEITSGNLTQVECKTAYATHK</sequence>
<dbReference type="PANTHER" id="PTHR42850:SF4">
    <property type="entry name" value="ZINC-DEPENDENT ENDOPOLYPHOSPHATASE"/>
    <property type="match status" value="1"/>
</dbReference>
<proteinExistence type="predicted"/>
<dbReference type="OrthoDB" id="10267127at2759"/>
<dbReference type="PANTHER" id="PTHR42850">
    <property type="entry name" value="METALLOPHOSPHOESTERASE"/>
    <property type="match status" value="1"/>
</dbReference>
<accession>A0A1X2H6N1</accession>
<evidence type="ECO:0000313" key="3">
    <source>
        <dbReference type="EMBL" id="ORY94136.1"/>
    </source>
</evidence>
<dbReference type="OMA" id="CLYGHQL"/>
<dbReference type="Gene3D" id="3.60.21.10">
    <property type="match status" value="1"/>
</dbReference>
<gene>
    <name evidence="3" type="ORF">BCR43DRAFT_565565</name>
</gene>
<dbReference type="InterPro" id="IPR029052">
    <property type="entry name" value="Metallo-depent_PP-like"/>
</dbReference>
<dbReference type="SUPFAM" id="SSF56300">
    <property type="entry name" value="Metallo-dependent phosphatases"/>
    <property type="match status" value="1"/>
</dbReference>
<dbReference type="GO" id="GO:0006798">
    <property type="term" value="P:polyphosphate catabolic process"/>
    <property type="evidence" value="ECO:0007669"/>
    <property type="project" value="TreeGrafter"/>
</dbReference>
<dbReference type="InParanoid" id="A0A1X2H6N1"/>
<keyword evidence="1" id="KW-0472">Membrane</keyword>
<feature type="transmembrane region" description="Helical" evidence="1">
    <location>
        <begin position="48"/>
        <end position="72"/>
    </location>
</feature>
<keyword evidence="1" id="KW-0812">Transmembrane</keyword>
<dbReference type="Proteomes" id="UP000242180">
    <property type="component" value="Unassembled WGS sequence"/>
</dbReference>
<organism evidence="3 4">
    <name type="scientific">Syncephalastrum racemosum</name>
    <name type="common">Filamentous fungus</name>
    <dbReference type="NCBI Taxonomy" id="13706"/>
    <lineage>
        <taxon>Eukaryota</taxon>
        <taxon>Fungi</taxon>
        <taxon>Fungi incertae sedis</taxon>
        <taxon>Mucoromycota</taxon>
        <taxon>Mucoromycotina</taxon>
        <taxon>Mucoromycetes</taxon>
        <taxon>Mucorales</taxon>
        <taxon>Syncephalastraceae</taxon>
        <taxon>Syncephalastrum</taxon>
    </lineage>
</organism>
<keyword evidence="4" id="KW-1185">Reference proteome</keyword>
<keyword evidence="1" id="KW-1133">Transmembrane helix</keyword>
<evidence type="ECO:0000256" key="1">
    <source>
        <dbReference type="SAM" id="Phobius"/>
    </source>
</evidence>
<dbReference type="STRING" id="13706.A0A1X2H6N1"/>
<dbReference type="GO" id="GO:0005737">
    <property type="term" value="C:cytoplasm"/>
    <property type="evidence" value="ECO:0007669"/>
    <property type="project" value="TreeGrafter"/>
</dbReference>
<dbReference type="GO" id="GO:0016791">
    <property type="term" value="F:phosphatase activity"/>
    <property type="evidence" value="ECO:0007669"/>
    <property type="project" value="TreeGrafter"/>
</dbReference>
<reference evidence="3 4" key="1">
    <citation type="submission" date="2016-07" db="EMBL/GenBank/DDBJ databases">
        <title>Pervasive Adenine N6-methylation of Active Genes in Fungi.</title>
        <authorList>
            <consortium name="DOE Joint Genome Institute"/>
            <person name="Mondo S.J."/>
            <person name="Dannebaum R.O."/>
            <person name="Kuo R.C."/>
            <person name="Labutti K."/>
            <person name="Haridas S."/>
            <person name="Kuo A."/>
            <person name="Salamov A."/>
            <person name="Ahrendt S.R."/>
            <person name="Lipzen A."/>
            <person name="Sullivan W."/>
            <person name="Andreopoulos W.B."/>
            <person name="Clum A."/>
            <person name="Lindquist E."/>
            <person name="Daum C."/>
            <person name="Ramamoorthy G.K."/>
            <person name="Gryganskyi A."/>
            <person name="Culley D."/>
            <person name="Magnuson J.K."/>
            <person name="James T.Y."/>
            <person name="O'Malley M.A."/>
            <person name="Stajich J.E."/>
            <person name="Spatafora J.W."/>
            <person name="Visel A."/>
            <person name="Grigoriev I.V."/>
        </authorList>
    </citation>
    <scope>NUCLEOTIDE SEQUENCE [LARGE SCALE GENOMIC DNA]</scope>
    <source>
        <strain evidence="3 4">NRRL 2496</strain>
    </source>
</reference>
<evidence type="ECO:0000259" key="2">
    <source>
        <dbReference type="Pfam" id="PF00149"/>
    </source>
</evidence>
<dbReference type="Pfam" id="PF00149">
    <property type="entry name" value="Metallophos"/>
    <property type="match status" value="1"/>
</dbReference>